<dbReference type="InterPro" id="IPR029044">
    <property type="entry name" value="Nucleotide-diphossugar_trans"/>
</dbReference>
<dbReference type="Proteomes" id="UP000462865">
    <property type="component" value="Unassembled WGS sequence"/>
</dbReference>
<reference evidence="2 5" key="4">
    <citation type="journal article" date="2019" name="Nat. Med.">
        <title>A library of human gut bacterial isolates paired with longitudinal multiomics data enables mechanistic microbiome research.</title>
        <authorList>
            <person name="Poyet M."/>
            <person name="Groussin M."/>
            <person name="Gibbons S.M."/>
            <person name="Avila-Pacheco J."/>
            <person name="Jiang X."/>
            <person name="Kearney S.M."/>
            <person name="Perrotta A.R."/>
            <person name="Berdy B."/>
            <person name="Zhao S."/>
            <person name="Lieberman T.D."/>
            <person name="Swanson P.K."/>
            <person name="Smith M."/>
            <person name="Roesemann S."/>
            <person name="Alexander J.E."/>
            <person name="Rich S.A."/>
            <person name="Livny J."/>
            <person name="Vlamakis H."/>
            <person name="Clish C."/>
            <person name="Bullock K."/>
            <person name="Deik A."/>
            <person name="Scott J."/>
            <person name="Pierce K.A."/>
            <person name="Xavier R.J."/>
            <person name="Alm E.J."/>
        </authorList>
    </citation>
    <scope>NUCLEOTIDE SEQUENCE [LARGE SCALE GENOMIC DNA]</scope>
    <source>
        <strain evidence="2 5">BIOML-A1</strain>
    </source>
</reference>
<proteinExistence type="predicted"/>
<dbReference type="InterPro" id="IPR001173">
    <property type="entry name" value="Glyco_trans_2-like"/>
</dbReference>
<dbReference type="PANTHER" id="PTHR43685">
    <property type="entry name" value="GLYCOSYLTRANSFERASE"/>
    <property type="match status" value="1"/>
</dbReference>
<organism evidence="3 4">
    <name type="scientific">Gordonibacter urolithinfaciens</name>
    <dbReference type="NCBI Taxonomy" id="1335613"/>
    <lineage>
        <taxon>Bacteria</taxon>
        <taxon>Bacillati</taxon>
        <taxon>Actinomycetota</taxon>
        <taxon>Coriobacteriia</taxon>
        <taxon>Eggerthellales</taxon>
        <taxon>Eggerthellaceae</taxon>
        <taxon>Gordonibacter</taxon>
    </lineage>
</organism>
<evidence type="ECO:0000313" key="3">
    <source>
        <dbReference type="EMBL" id="ROT89266.1"/>
    </source>
</evidence>
<dbReference type="GO" id="GO:0016740">
    <property type="term" value="F:transferase activity"/>
    <property type="evidence" value="ECO:0007669"/>
    <property type="project" value="UniProtKB-KW"/>
</dbReference>
<sequence length="345" mass="39133">MGEWRSSAYRTRVCAAVRLADGRRDSRRHPRRHGAKDGAVAMRNLSETPLVTVVIPTYRRANKLPRAIDSVLGQTYRNIEVLIANDNVPGSPEDEATKRRLACYVADGRLREVETGGKTGGGAARNVACRQACGEWLAFLDDDDEFLPDKIETQVVFTMENDLDMSWQDVAWYNEEGKLVEHRYLNHCKDFSRDGLLRAHLLTPICPTSIYLLKKELFDRIEGFGEVATGQDWWLMLRCIEAGARIGYMPEVHVHQYLHKGERLSLGQNKIEGEMARHEAAKVFYSRLSKRDIRFVEFRHNAVLAFACLRSGMLLKSMGYGVRAFATSPGACFAKGLEFFTRGKR</sequence>
<protein>
    <submittedName>
        <fullName evidence="2">Glycosyltransferase</fullName>
    </submittedName>
</protein>
<dbReference type="AlphaFoldDB" id="A0A423UJ54"/>
<dbReference type="SUPFAM" id="SSF53448">
    <property type="entry name" value="Nucleotide-diphospho-sugar transferases"/>
    <property type="match status" value="1"/>
</dbReference>
<dbReference type="EMBL" id="WKZA01000048">
    <property type="protein sequence ID" value="MSA95417.1"/>
    <property type="molecule type" value="Genomic_DNA"/>
</dbReference>
<dbReference type="PANTHER" id="PTHR43685:SF2">
    <property type="entry name" value="GLYCOSYLTRANSFERASE 2-LIKE DOMAIN-CONTAINING PROTEIN"/>
    <property type="match status" value="1"/>
</dbReference>
<reference evidence="4" key="1">
    <citation type="submission" date="2018-05" db="EMBL/GenBank/DDBJ databases">
        <title>Genome Sequencing of selected type strains of the family Eggerthellaceae.</title>
        <authorList>
            <person name="Danylec N."/>
            <person name="Stoll D.A."/>
            <person name="Doetsch A."/>
            <person name="Huch M."/>
        </authorList>
    </citation>
    <scope>NUCLEOTIDE SEQUENCE [LARGE SCALE GENOMIC DNA]</scope>
    <source>
        <strain evidence="4">DSM 27213</strain>
    </source>
</reference>
<keyword evidence="2" id="KW-0808">Transferase</keyword>
<gene>
    <name evidence="3" type="ORF">DMP12_10030</name>
    <name evidence="2" type="ORF">GKG38_10205</name>
</gene>
<evidence type="ECO:0000313" key="5">
    <source>
        <dbReference type="Proteomes" id="UP000462865"/>
    </source>
</evidence>
<evidence type="ECO:0000313" key="4">
    <source>
        <dbReference type="Proteomes" id="UP000285258"/>
    </source>
</evidence>
<feature type="domain" description="Glycosyltransferase 2-like" evidence="1">
    <location>
        <begin position="52"/>
        <end position="218"/>
    </location>
</feature>
<dbReference type="Proteomes" id="UP000285258">
    <property type="component" value="Unassembled WGS sequence"/>
</dbReference>
<reference evidence="3" key="2">
    <citation type="journal article" date="2019" name="Int. J. Syst. Evol. Microbiol.">
        <title>Gordonibacter faecihominis is a later heterotypic synonym of Gordonibacter urolithinfaciens.</title>
        <authorList>
            <person name="Danylec N."/>
            <person name="Stoll D.A."/>
            <person name="Huch M."/>
        </authorList>
    </citation>
    <scope>NUCLEOTIDE SEQUENCE</scope>
    <source>
        <strain evidence="3">DSM 27213</strain>
    </source>
</reference>
<dbReference type="EMBL" id="QIBW01000011">
    <property type="protein sequence ID" value="ROT89266.1"/>
    <property type="molecule type" value="Genomic_DNA"/>
</dbReference>
<dbReference type="InterPro" id="IPR050834">
    <property type="entry name" value="Glycosyltransf_2"/>
</dbReference>
<comment type="caution">
    <text evidence="3">The sequence shown here is derived from an EMBL/GenBank/DDBJ whole genome shotgun (WGS) entry which is preliminary data.</text>
</comment>
<name>A0A423UJ54_9ACTN</name>
<dbReference type="Gene3D" id="3.90.550.10">
    <property type="entry name" value="Spore Coat Polysaccharide Biosynthesis Protein SpsA, Chain A"/>
    <property type="match status" value="1"/>
</dbReference>
<evidence type="ECO:0000313" key="2">
    <source>
        <dbReference type="EMBL" id="MSA95417.1"/>
    </source>
</evidence>
<reference evidence="3" key="3">
    <citation type="journal article" date="2019" name="Microbiol. Resour. Announc.">
        <title>Draft Genome Sequences of Type Strains of Gordonibacter faecihominis, Paraeggerthella hongkongensis, Parvibacter caecicola,Slackia equolifaciens, Slackia faecicanis, and Slackia isoflavoniconvertens.</title>
        <authorList>
            <person name="Danylec N."/>
            <person name="Stoll D.A."/>
            <person name="Dotsch A."/>
            <person name="Huch M."/>
        </authorList>
    </citation>
    <scope>NUCLEOTIDE SEQUENCE</scope>
    <source>
        <strain evidence="3">DSM 27213</strain>
    </source>
</reference>
<dbReference type="Pfam" id="PF00535">
    <property type="entry name" value="Glycos_transf_2"/>
    <property type="match status" value="1"/>
</dbReference>
<evidence type="ECO:0000259" key="1">
    <source>
        <dbReference type="Pfam" id="PF00535"/>
    </source>
</evidence>
<accession>A0A423UJ54</accession>